<proteinExistence type="predicted"/>
<organism evidence="12">
    <name type="scientific">marine sediment metagenome</name>
    <dbReference type="NCBI Taxonomy" id="412755"/>
    <lineage>
        <taxon>unclassified sequences</taxon>
        <taxon>metagenomes</taxon>
        <taxon>ecological metagenomes</taxon>
    </lineage>
</organism>
<dbReference type="InterPro" id="IPR005665">
    <property type="entry name" value="SecF_bac"/>
</dbReference>
<feature type="non-terminal residue" evidence="12">
    <location>
        <position position="1"/>
    </location>
</feature>
<dbReference type="PANTHER" id="PTHR30081:SF8">
    <property type="entry name" value="PROTEIN TRANSLOCASE SUBUNIT SECF"/>
    <property type="match status" value="1"/>
</dbReference>
<feature type="transmembrane region" description="Helical" evidence="10">
    <location>
        <begin position="54"/>
        <end position="75"/>
    </location>
</feature>
<keyword evidence="6" id="KW-0653">Protein transport</keyword>
<evidence type="ECO:0000256" key="5">
    <source>
        <dbReference type="ARBA" id="ARBA00022692"/>
    </source>
</evidence>
<name>X0XFM4_9ZZZZ</name>
<accession>X0XFM4</accession>
<keyword evidence="4" id="KW-1003">Cell membrane</keyword>
<dbReference type="PRINTS" id="PR01755">
    <property type="entry name" value="SECFTRNLCASE"/>
</dbReference>
<evidence type="ECO:0000256" key="4">
    <source>
        <dbReference type="ARBA" id="ARBA00022475"/>
    </source>
</evidence>
<keyword evidence="9 10" id="KW-0472">Membrane</keyword>
<dbReference type="PANTHER" id="PTHR30081">
    <property type="entry name" value="PROTEIN-EXPORT MEMBRANE PROTEIN SEC"/>
    <property type="match status" value="1"/>
</dbReference>
<dbReference type="GO" id="GO:0015450">
    <property type="term" value="F:protein-transporting ATPase activity"/>
    <property type="evidence" value="ECO:0007669"/>
    <property type="project" value="InterPro"/>
</dbReference>
<reference evidence="12" key="1">
    <citation type="journal article" date="2014" name="Front. Microbiol.">
        <title>High frequency of phylogenetically diverse reductive dehalogenase-homologous genes in deep subseafloor sedimentary metagenomes.</title>
        <authorList>
            <person name="Kawai M."/>
            <person name="Futagami T."/>
            <person name="Toyoda A."/>
            <person name="Takaki Y."/>
            <person name="Nishi S."/>
            <person name="Hori S."/>
            <person name="Arai W."/>
            <person name="Tsubouchi T."/>
            <person name="Morono Y."/>
            <person name="Uchiyama I."/>
            <person name="Ito T."/>
            <person name="Fujiyama A."/>
            <person name="Inagaki F."/>
            <person name="Takami H."/>
        </authorList>
    </citation>
    <scope>NUCLEOTIDE SEQUENCE</scope>
    <source>
        <strain evidence="12">Expedition CK06-06</strain>
    </source>
</reference>
<evidence type="ECO:0000256" key="3">
    <source>
        <dbReference type="ARBA" id="ARBA00022448"/>
    </source>
</evidence>
<sequence length="163" mass="18014">AIVIYVAVVFRKVSKPIKSWQYGIATVIALIHDVLIPVGVLAVLGHFWSVEFSIPILTALLTIFGYSVNDTVVVFDRIRENLIVGKGETFDQVVNESLNQTLVRSINTSCTTLFVLLALFFFGGQTLNWFALALIIGTIAGTYSSMFLASTLLARWLAFSHRT</sequence>
<keyword evidence="7 10" id="KW-1133">Transmembrane helix</keyword>
<evidence type="ECO:0000256" key="10">
    <source>
        <dbReference type="SAM" id="Phobius"/>
    </source>
</evidence>
<comment type="subcellular location">
    <subcellularLocation>
        <location evidence="1">Cell membrane</location>
        <topology evidence="1">Multi-pass membrane protein</topology>
    </subcellularLocation>
</comment>
<comment type="caution">
    <text evidence="12">The sequence shown here is derived from an EMBL/GenBank/DDBJ whole genome shotgun (WGS) entry which is preliminary data.</text>
</comment>
<dbReference type="InterPro" id="IPR048634">
    <property type="entry name" value="SecD_SecF_C"/>
</dbReference>
<protein>
    <recommendedName>
        <fullName evidence="2">Protein translocase subunit SecF</fullName>
    </recommendedName>
</protein>
<dbReference type="InterPro" id="IPR022645">
    <property type="entry name" value="SecD/SecF_bac"/>
</dbReference>
<keyword evidence="5 10" id="KW-0812">Transmembrane</keyword>
<keyword evidence="8" id="KW-0811">Translocation</keyword>
<evidence type="ECO:0000256" key="6">
    <source>
        <dbReference type="ARBA" id="ARBA00022927"/>
    </source>
</evidence>
<evidence type="ECO:0000259" key="11">
    <source>
        <dbReference type="Pfam" id="PF02355"/>
    </source>
</evidence>
<gene>
    <name evidence="12" type="ORF">S01H1_65072</name>
</gene>
<keyword evidence="3" id="KW-0813">Transport</keyword>
<dbReference type="Pfam" id="PF02355">
    <property type="entry name" value="SecD_SecF_C"/>
    <property type="match status" value="1"/>
</dbReference>
<dbReference type="InterPro" id="IPR022813">
    <property type="entry name" value="SecD/SecF_arch_bac"/>
</dbReference>
<dbReference type="EMBL" id="BARS01042937">
    <property type="protein sequence ID" value="GAG34222.1"/>
    <property type="molecule type" value="Genomic_DNA"/>
</dbReference>
<feature type="transmembrane region" description="Helical" evidence="10">
    <location>
        <begin position="106"/>
        <end position="123"/>
    </location>
</feature>
<dbReference type="Gene3D" id="1.20.1640.10">
    <property type="entry name" value="Multidrug efflux transporter AcrB transmembrane domain"/>
    <property type="match status" value="1"/>
</dbReference>
<evidence type="ECO:0000256" key="2">
    <source>
        <dbReference type="ARBA" id="ARBA00015792"/>
    </source>
</evidence>
<evidence type="ECO:0000256" key="9">
    <source>
        <dbReference type="ARBA" id="ARBA00023136"/>
    </source>
</evidence>
<evidence type="ECO:0000256" key="1">
    <source>
        <dbReference type="ARBA" id="ARBA00004651"/>
    </source>
</evidence>
<evidence type="ECO:0000313" key="12">
    <source>
        <dbReference type="EMBL" id="GAG34222.1"/>
    </source>
</evidence>
<dbReference type="AlphaFoldDB" id="X0XFM4"/>
<dbReference type="GO" id="GO:0006886">
    <property type="term" value="P:intracellular protein transport"/>
    <property type="evidence" value="ECO:0007669"/>
    <property type="project" value="InterPro"/>
</dbReference>
<feature type="domain" description="Protein export membrane protein SecD/SecF C-terminal" evidence="11">
    <location>
        <begin position="2"/>
        <end position="156"/>
    </location>
</feature>
<dbReference type="NCBIfam" id="TIGR00966">
    <property type="entry name" value="transloc_SecF"/>
    <property type="match status" value="1"/>
</dbReference>
<feature type="transmembrane region" description="Helical" evidence="10">
    <location>
        <begin position="20"/>
        <end position="48"/>
    </location>
</feature>
<feature type="transmembrane region" description="Helical" evidence="10">
    <location>
        <begin position="129"/>
        <end position="154"/>
    </location>
</feature>
<dbReference type="GO" id="GO:0005886">
    <property type="term" value="C:plasma membrane"/>
    <property type="evidence" value="ECO:0007669"/>
    <property type="project" value="UniProtKB-SubCell"/>
</dbReference>
<evidence type="ECO:0000256" key="8">
    <source>
        <dbReference type="ARBA" id="ARBA00023010"/>
    </source>
</evidence>
<evidence type="ECO:0000256" key="7">
    <source>
        <dbReference type="ARBA" id="ARBA00022989"/>
    </source>
</evidence>
<dbReference type="SUPFAM" id="SSF82866">
    <property type="entry name" value="Multidrug efflux transporter AcrB transmembrane domain"/>
    <property type="match status" value="1"/>
</dbReference>